<dbReference type="GeneID" id="100898265"/>
<keyword evidence="1 2" id="KW-0728">SH3 domain</keyword>
<dbReference type="PROSITE" id="PS50002">
    <property type="entry name" value="SH3"/>
    <property type="match status" value="3"/>
</dbReference>
<dbReference type="SUPFAM" id="SSF50044">
    <property type="entry name" value="SH3-domain"/>
    <property type="match status" value="3"/>
</dbReference>
<evidence type="ECO:0000256" key="1">
    <source>
        <dbReference type="ARBA" id="ARBA00022443"/>
    </source>
</evidence>
<dbReference type="AlphaFoldDB" id="A0AAJ7L3Y3"/>
<evidence type="ECO:0000256" key="2">
    <source>
        <dbReference type="PROSITE-ProRule" id="PRU00192"/>
    </source>
</evidence>
<evidence type="ECO:0000313" key="5">
    <source>
        <dbReference type="Proteomes" id="UP000694867"/>
    </source>
</evidence>
<dbReference type="Pfam" id="PF00018">
    <property type="entry name" value="SH3_1"/>
    <property type="match status" value="1"/>
</dbReference>
<name>A0AAJ7L3Y3_9ACAR</name>
<dbReference type="PANTHER" id="PTHR14167">
    <property type="entry name" value="SH3 DOMAIN-CONTAINING"/>
    <property type="match status" value="1"/>
</dbReference>
<dbReference type="Gene3D" id="2.30.30.40">
    <property type="entry name" value="SH3 Domains"/>
    <property type="match status" value="3"/>
</dbReference>
<organism evidence="5 6">
    <name type="scientific">Galendromus occidentalis</name>
    <name type="common">western predatory mite</name>
    <dbReference type="NCBI Taxonomy" id="34638"/>
    <lineage>
        <taxon>Eukaryota</taxon>
        <taxon>Metazoa</taxon>
        <taxon>Ecdysozoa</taxon>
        <taxon>Arthropoda</taxon>
        <taxon>Chelicerata</taxon>
        <taxon>Arachnida</taxon>
        <taxon>Acari</taxon>
        <taxon>Parasitiformes</taxon>
        <taxon>Mesostigmata</taxon>
        <taxon>Gamasina</taxon>
        <taxon>Phytoseioidea</taxon>
        <taxon>Phytoseiidae</taxon>
        <taxon>Typhlodrominae</taxon>
        <taxon>Galendromus</taxon>
    </lineage>
</organism>
<feature type="domain" description="SH3" evidence="4">
    <location>
        <begin position="51"/>
        <end position="111"/>
    </location>
</feature>
<sequence>MAFLCPIRFGRSRNKKERLESIATPKIGRVTGSSSIDTLIRVGLEKERGLSANSKVVVIDDFIPQVDDELGVKRGEIVYILYKDNDWIYVVSEDETRQGFIPQSYSEALGTALADMVLNVARKKPRGRDPHTLHRTSEDHHQSSLESSIAHSDAESVGTFSCRTEVHPFFKDPAGRYLVLYTFVARDENDLSVERGELVTVLNREDSEWFWVLRSDGQEGFVPSAFVYPADMIESHAQSPEASEAHSSTTRQEATMNNNEVAFVNNHHPTGPYRAKGSELVMLYDYESHVKDELDVKRGEWVYADLNRQKGDWLWVYSPRLNKYGFVPKSFASSPAMTSL</sequence>
<protein>
    <submittedName>
        <fullName evidence="6">SH3 domain-containing protein Dlish</fullName>
    </submittedName>
</protein>
<dbReference type="InterPro" id="IPR036028">
    <property type="entry name" value="SH3-like_dom_sf"/>
</dbReference>
<reference evidence="6" key="1">
    <citation type="submission" date="2025-08" db="UniProtKB">
        <authorList>
            <consortium name="RefSeq"/>
        </authorList>
    </citation>
    <scope>IDENTIFICATION</scope>
</reference>
<dbReference type="PANTHER" id="PTHR14167:SF116">
    <property type="entry name" value="CAP, ISOFORM AC"/>
    <property type="match status" value="1"/>
</dbReference>
<feature type="compositionally biased region" description="Basic and acidic residues" evidence="3">
    <location>
        <begin position="127"/>
        <end position="143"/>
    </location>
</feature>
<accession>A0AAJ7L3Y3</accession>
<dbReference type="SMART" id="SM00326">
    <property type="entry name" value="SH3"/>
    <property type="match status" value="3"/>
</dbReference>
<dbReference type="CDD" id="cd00174">
    <property type="entry name" value="SH3"/>
    <property type="match status" value="2"/>
</dbReference>
<feature type="domain" description="SH3" evidence="4">
    <location>
        <begin position="172"/>
        <end position="232"/>
    </location>
</feature>
<proteinExistence type="predicted"/>
<dbReference type="InterPro" id="IPR050384">
    <property type="entry name" value="Endophilin_SH3RF"/>
</dbReference>
<evidence type="ECO:0000313" key="6">
    <source>
        <dbReference type="RefSeq" id="XP_018495065.1"/>
    </source>
</evidence>
<evidence type="ECO:0000256" key="3">
    <source>
        <dbReference type="SAM" id="MobiDB-lite"/>
    </source>
</evidence>
<dbReference type="KEGG" id="goe:100898265"/>
<dbReference type="RefSeq" id="XP_018495065.1">
    <property type="nucleotide sequence ID" value="XM_018639549.1"/>
</dbReference>
<dbReference type="CTD" id="37014"/>
<evidence type="ECO:0000259" key="4">
    <source>
        <dbReference type="PROSITE" id="PS50002"/>
    </source>
</evidence>
<gene>
    <name evidence="6" type="primary">LOC100898265</name>
</gene>
<dbReference type="Proteomes" id="UP000694867">
    <property type="component" value="Unplaced"/>
</dbReference>
<feature type="domain" description="SH3" evidence="4">
    <location>
        <begin position="275"/>
        <end position="337"/>
    </location>
</feature>
<dbReference type="Pfam" id="PF07653">
    <property type="entry name" value="SH3_2"/>
    <property type="match status" value="1"/>
</dbReference>
<keyword evidence="5" id="KW-1185">Reference proteome</keyword>
<dbReference type="InterPro" id="IPR001452">
    <property type="entry name" value="SH3_domain"/>
</dbReference>
<feature type="region of interest" description="Disordered" evidence="3">
    <location>
        <begin position="125"/>
        <end position="148"/>
    </location>
</feature>